<dbReference type="PROSITE" id="PS50104">
    <property type="entry name" value="TIR"/>
    <property type="match status" value="1"/>
</dbReference>
<keyword evidence="6" id="KW-0433">Leucine-rich repeat</keyword>
<dbReference type="SMART" id="SM00255">
    <property type="entry name" value="TIR"/>
    <property type="match status" value="1"/>
</dbReference>
<evidence type="ECO:0000256" key="4">
    <source>
        <dbReference type="ARBA" id="ARBA00022475"/>
    </source>
</evidence>
<feature type="domain" description="TIR" evidence="18">
    <location>
        <begin position="778"/>
        <end position="919"/>
    </location>
</feature>
<evidence type="ECO:0000256" key="15">
    <source>
        <dbReference type="ARBA" id="ARBA00023198"/>
    </source>
</evidence>
<dbReference type="Pfam" id="PF01582">
    <property type="entry name" value="TIR"/>
    <property type="match status" value="1"/>
</dbReference>
<dbReference type="GO" id="GO:0005886">
    <property type="term" value="C:plasma membrane"/>
    <property type="evidence" value="ECO:0007669"/>
    <property type="project" value="UniProtKB-SubCell"/>
</dbReference>
<keyword evidence="8 17" id="KW-0732">Signal</keyword>
<dbReference type="InterPro" id="IPR035897">
    <property type="entry name" value="Toll_tir_struct_dom_sf"/>
</dbReference>
<dbReference type="GO" id="GO:0038023">
    <property type="term" value="F:signaling receptor activity"/>
    <property type="evidence" value="ECO:0007669"/>
    <property type="project" value="TreeGrafter"/>
</dbReference>
<dbReference type="PRINTS" id="PR00019">
    <property type="entry name" value="LEURICHRPT"/>
</dbReference>
<dbReference type="InterPro" id="IPR003591">
    <property type="entry name" value="Leu-rich_rpt_typical-subtyp"/>
</dbReference>
<keyword evidence="13 19" id="KW-0675">Receptor</keyword>
<dbReference type="FunFam" id="3.40.50.10140:FF:000001">
    <property type="entry name" value="Toll-like receptor 2"/>
    <property type="match status" value="1"/>
</dbReference>
<dbReference type="AlphaFoldDB" id="A0A482IAS3"/>
<evidence type="ECO:0000256" key="1">
    <source>
        <dbReference type="ARBA" id="ARBA00004236"/>
    </source>
</evidence>
<evidence type="ECO:0000259" key="18">
    <source>
        <dbReference type="PROSITE" id="PS50104"/>
    </source>
</evidence>
<dbReference type="SMART" id="SM00365">
    <property type="entry name" value="LRR_SD22"/>
    <property type="match status" value="4"/>
</dbReference>
<evidence type="ECO:0000256" key="12">
    <source>
        <dbReference type="ARBA" id="ARBA00023136"/>
    </source>
</evidence>
<evidence type="ECO:0000313" key="19">
    <source>
        <dbReference type="EMBL" id="QBP05246.1"/>
    </source>
</evidence>
<keyword evidence="5" id="KW-0399">Innate immunity</keyword>
<dbReference type="GO" id="GO:0006954">
    <property type="term" value="P:inflammatory response"/>
    <property type="evidence" value="ECO:0007669"/>
    <property type="project" value="UniProtKB-KW"/>
</dbReference>
<dbReference type="InterPro" id="IPR032675">
    <property type="entry name" value="LRR_dom_sf"/>
</dbReference>
<dbReference type="InterPro" id="IPR001611">
    <property type="entry name" value="Leu-rich_rpt"/>
</dbReference>
<proteinExistence type="evidence at transcript level"/>
<gene>
    <name evidence="19" type="primary">TLR23a</name>
</gene>
<evidence type="ECO:0000256" key="3">
    <source>
        <dbReference type="ARBA" id="ARBA00009634"/>
    </source>
</evidence>
<dbReference type="PROSITE" id="PS51450">
    <property type="entry name" value="LRR"/>
    <property type="match status" value="4"/>
</dbReference>
<dbReference type="SUPFAM" id="SSF52058">
    <property type="entry name" value="L domain-like"/>
    <property type="match status" value="2"/>
</dbReference>
<reference evidence="19" key="1">
    <citation type="submission" date="2018-08" db="EMBL/GenBank/DDBJ databases">
        <authorList>
            <person name="Qiu H."/>
        </authorList>
    </citation>
    <scope>NUCLEOTIDE SEQUENCE</scope>
</reference>
<dbReference type="GO" id="GO:0045087">
    <property type="term" value="P:innate immune response"/>
    <property type="evidence" value="ECO:0007669"/>
    <property type="project" value="UniProtKB-KW"/>
</dbReference>
<sequence>MSCRPLLFLLAQTFLLFDMFLSFTLNNCTMEFSETETLSCQQRLLQKIPDDVPLNSEVLDVSFNQISQIKKNDLKRFLELNVLLVTRNQLQNIDDEAFVNLKKLRILDLSHNNLTNLTQLVFAGLHTLTSLNLEHNHISQIAPNTFQPLFSLHRVVLSFNRISNLADITALFTLPNMQQISLTKNLLTSFDSDDLPFNSSNVTEISLNYNKLQNFILKRDVFPRLSSVKLTGSQQFDWYVASDTFLRNVTEISLSESFSLASFSAILNSTRSLQTLLLTPLDRPTAKSFVQIACSTTSVKTLTLTFLTLRFIDHQFFQSCSQLQELKLPFNNIEQLSSQSFNSLTQLKGLDMNLNQLSKVPVSVRPLWTLEVLDLSSNSIREINCLDFANLTRLISLNLRRNQIVHLEQCYFQNLFSLDTLDLGRNPVHTIGRTFEVGLSHLRVLLLSGNLDQFWLGPGAFRNLSSLRILNLKSNKFIFTEYDVFEGMEKLRRLVSWVSEMSKELFEGLRDLVFLELHMNSFGPNTRTDQNSSDETPFSNLQNLTQLLIFVEPTFSIKIFPDVFQGLQSLVSLKVDYFFRAPIHRRTFTHTPLLTRLSVTNSDFSFLSAEVFDPIPKLEELDLSKNKLTTLEFLGNLRGLQMLVVHDNHLSIINETLFQSFPSLTYLDLSKNALLCDCLNAGFQEWVWSSNRTQVVGGASYQCMSPVTQLEQRFLDFDTRLCKIDIEFILFVSCSSVTLLTLVLSFVYHFLRWQLIYAYNLFLAHVYDTKRRRRNEAHRYDAFISYSVHDEEWVCHEMLPVLEGQQGWRLCLHHRDFQPGKPIVENITDAIYSSRKTVCVISTSYLQSDWCSREIQMASVRLFDEHKDVLVLVFLEELSPWRLSPYYRMRRLMKKRSYLRWPRASQHRAVFWQNLRRALESDAHPDQQHRLVQSEQE</sequence>
<dbReference type="PANTHER" id="PTHR24365:SF522">
    <property type="entry name" value="LOW QUALITY PROTEIN: TOLL-LIKE RECEPTOR 13-RELATED"/>
    <property type="match status" value="1"/>
</dbReference>
<dbReference type="PANTHER" id="PTHR24365">
    <property type="entry name" value="TOLL-LIKE RECEPTOR"/>
    <property type="match status" value="1"/>
</dbReference>
<dbReference type="Gene3D" id="3.80.10.10">
    <property type="entry name" value="Ribonuclease Inhibitor"/>
    <property type="match status" value="3"/>
</dbReference>
<dbReference type="SUPFAM" id="SSF52200">
    <property type="entry name" value="Toll/Interleukin receptor TIR domain"/>
    <property type="match status" value="1"/>
</dbReference>
<dbReference type="GO" id="GO:0007165">
    <property type="term" value="P:signal transduction"/>
    <property type="evidence" value="ECO:0007669"/>
    <property type="project" value="InterPro"/>
</dbReference>
<keyword evidence="14" id="KW-0325">Glycoprotein</keyword>
<dbReference type="FunFam" id="3.80.10.10:FF:001438">
    <property type="entry name" value="Uncharacterized protein"/>
    <property type="match status" value="1"/>
</dbReference>
<keyword evidence="7 16" id="KW-0812">Transmembrane</keyword>
<evidence type="ECO:0000256" key="14">
    <source>
        <dbReference type="ARBA" id="ARBA00023180"/>
    </source>
</evidence>
<dbReference type="Pfam" id="PF13855">
    <property type="entry name" value="LRR_8"/>
    <property type="match status" value="4"/>
</dbReference>
<evidence type="ECO:0000256" key="6">
    <source>
        <dbReference type="ARBA" id="ARBA00022614"/>
    </source>
</evidence>
<keyword evidence="12 16" id="KW-0472">Membrane</keyword>
<keyword evidence="4" id="KW-1003">Cell membrane</keyword>
<protein>
    <submittedName>
        <fullName evidence="19">Toll-like receptor 23a</fullName>
    </submittedName>
</protein>
<feature type="chain" id="PRO_5019790480" evidence="17">
    <location>
        <begin position="23"/>
        <end position="937"/>
    </location>
</feature>
<dbReference type="InterPro" id="IPR000157">
    <property type="entry name" value="TIR_dom"/>
</dbReference>
<comment type="subcellular location">
    <subcellularLocation>
        <location evidence="1">Cell membrane</location>
    </subcellularLocation>
    <subcellularLocation>
        <location evidence="2">Membrane</location>
        <topology evidence="2">Single-pass type I membrane protein</topology>
    </subcellularLocation>
</comment>
<keyword evidence="15" id="KW-0395">Inflammatory response</keyword>
<reference evidence="19" key="2">
    <citation type="journal article" date="2019" name="Front. Immunol.">
        <title>Paralogues From the Expanded Tlr11 Gene Family in Mudskipper (Boleophthalmus pectinirostris) Are Under Positive Selection and Respond Differently to LPS/Poly(I:C) Challenge.</title>
        <authorList>
            <person name="Qiu H.T."/>
            <person name="Fernandes J.M."/>
            <person name="Hong W.S."/>
            <person name="Wu H.X."/>
            <person name="Zhang Y.T."/>
            <person name="Huang S."/>
            <person name="Liu D.T."/>
            <person name="Yu H."/>
            <person name="Wang Q."/>
            <person name="You X.X."/>
            <person name="Chen S.X."/>
        </authorList>
    </citation>
    <scope>NUCLEOTIDE SEQUENCE</scope>
</reference>
<accession>A0A482IAS3</accession>
<comment type="similarity">
    <text evidence="3">Belongs to the Toll-like receptor family.</text>
</comment>
<feature type="transmembrane region" description="Helical" evidence="16">
    <location>
        <begin position="728"/>
        <end position="751"/>
    </location>
</feature>
<evidence type="ECO:0000256" key="11">
    <source>
        <dbReference type="ARBA" id="ARBA00022989"/>
    </source>
</evidence>
<name>A0A482IAS3_BOLPE</name>
<keyword evidence="10" id="KW-0391">Immunity</keyword>
<evidence type="ECO:0000256" key="9">
    <source>
        <dbReference type="ARBA" id="ARBA00022737"/>
    </source>
</evidence>
<evidence type="ECO:0000256" key="8">
    <source>
        <dbReference type="ARBA" id="ARBA00022729"/>
    </source>
</evidence>
<evidence type="ECO:0000256" key="16">
    <source>
        <dbReference type="SAM" id="Phobius"/>
    </source>
</evidence>
<dbReference type="SMART" id="SM00369">
    <property type="entry name" value="LRR_TYP"/>
    <property type="match status" value="13"/>
</dbReference>
<evidence type="ECO:0000256" key="17">
    <source>
        <dbReference type="SAM" id="SignalP"/>
    </source>
</evidence>
<evidence type="ECO:0000256" key="5">
    <source>
        <dbReference type="ARBA" id="ARBA00022588"/>
    </source>
</evidence>
<dbReference type="EMBL" id="MH744545">
    <property type="protein sequence ID" value="QBP05246.1"/>
    <property type="molecule type" value="mRNA"/>
</dbReference>
<dbReference type="PRINTS" id="PR01537">
    <property type="entry name" value="INTRLKN1R1F"/>
</dbReference>
<evidence type="ECO:0000256" key="7">
    <source>
        <dbReference type="ARBA" id="ARBA00022692"/>
    </source>
</evidence>
<feature type="signal peptide" evidence="17">
    <location>
        <begin position="1"/>
        <end position="22"/>
    </location>
</feature>
<evidence type="ECO:0000256" key="13">
    <source>
        <dbReference type="ARBA" id="ARBA00023170"/>
    </source>
</evidence>
<evidence type="ECO:0000256" key="2">
    <source>
        <dbReference type="ARBA" id="ARBA00004479"/>
    </source>
</evidence>
<organism evidence="19">
    <name type="scientific">Boleophthalmus pectinirostris</name>
    <name type="common">Great blue-spotted mudskipper</name>
    <name type="synonym">Gobius pectinirostris</name>
    <dbReference type="NCBI Taxonomy" id="150288"/>
    <lineage>
        <taxon>Eukaryota</taxon>
        <taxon>Metazoa</taxon>
        <taxon>Chordata</taxon>
        <taxon>Craniata</taxon>
        <taxon>Vertebrata</taxon>
        <taxon>Euteleostomi</taxon>
        <taxon>Actinopterygii</taxon>
        <taxon>Neopterygii</taxon>
        <taxon>Teleostei</taxon>
        <taxon>Neoteleostei</taxon>
        <taxon>Acanthomorphata</taxon>
        <taxon>Gobiaria</taxon>
        <taxon>Gobiiformes</taxon>
        <taxon>Gobioidei</taxon>
        <taxon>Gobiidae</taxon>
        <taxon>Oxudercinae</taxon>
        <taxon>Boleophthalmus</taxon>
    </lineage>
</organism>
<evidence type="ECO:0000256" key="10">
    <source>
        <dbReference type="ARBA" id="ARBA00022859"/>
    </source>
</evidence>
<keyword evidence="9" id="KW-0677">Repeat</keyword>
<dbReference type="Gene3D" id="3.40.50.10140">
    <property type="entry name" value="Toll/interleukin-1 receptor homology (TIR) domain"/>
    <property type="match status" value="1"/>
</dbReference>
<dbReference type="Pfam" id="PF00560">
    <property type="entry name" value="LRR_1"/>
    <property type="match status" value="1"/>
</dbReference>
<keyword evidence="11 16" id="KW-1133">Transmembrane helix</keyword>